<dbReference type="PANTHER" id="PTHR24252:SF7">
    <property type="entry name" value="HYALIN"/>
    <property type="match status" value="1"/>
</dbReference>
<keyword evidence="4 5" id="KW-1015">Disulfide bond</keyword>
<dbReference type="PANTHER" id="PTHR24252">
    <property type="entry name" value="ACROSIN-RELATED"/>
    <property type="match status" value="1"/>
</dbReference>
<reference evidence="10" key="2">
    <citation type="submission" date="2025-08" db="UniProtKB">
        <authorList>
            <consortium name="Ensembl"/>
        </authorList>
    </citation>
    <scope>IDENTIFICATION</scope>
    <source>
        <strain evidence="10">Glennie</strain>
    </source>
</reference>
<dbReference type="SMART" id="SM00020">
    <property type="entry name" value="Tryp_SPc"/>
    <property type="match status" value="1"/>
</dbReference>
<dbReference type="InterPro" id="IPR043504">
    <property type="entry name" value="Peptidase_S1_PA_chymotrypsin"/>
</dbReference>
<dbReference type="eggNOG" id="KOG3627">
    <property type="taxonomic scope" value="Eukaryota"/>
</dbReference>
<dbReference type="SUPFAM" id="SSF50494">
    <property type="entry name" value="Trypsin-like serine proteases"/>
    <property type="match status" value="1"/>
</dbReference>
<keyword evidence="11" id="KW-1185">Reference proteome</keyword>
<dbReference type="Pfam" id="PF00431">
    <property type="entry name" value="CUB"/>
    <property type="match status" value="2"/>
</dbReference>
<evidence type="ECO:0000256" key="6">
    <source>
        <dbReference type="RuleBase" id="RU363034"/>
    </source>
</evidence>
<dbReference type="GO" id="GO:0004252">
    <property type="term" value="F:serine-type endopeptidase activity"/>
    <property type="evidence" value="ECO:0007669"/>
    <property type="project" value="InterPro"/>
</dbReference>
<name>F7ELF3_ORNAN</name>
<feature type="domain" description="CUB" evidence="8">
    <location>
        <begin position="286"/>
        <end position="394"/>
    </location>
</feature>
<proteinExistence type="predicted"/>
<dbReference type="FunCoup" id="F7ELF3">
    <property type="interactions" value="11"/>
</dbReference>
<reference evidence="10" key="3">
    <citation type="submission" date="2025-09" db="UniProtKB">
        <authorList>
            <consortium name="Ensembl"/>
        </authorList>
    </citation>
    <scope>IDENTIFICATION</scope>
    <source>
        <strain evidence="10">Glennie</strain>
    </source>
</reference>
<dbReference type="FunFam" id="2.40.10.10:FF:000003">
    <property type="entry name" value="Transmembrane serine protease 3"/>
    <property type="match status" value="1"/>
</dbReference>
<dbReference type="GO" id="GO:0006508">
    <property type="term" value="P:proteolysis"/>
    <property type="evidence" value="ECO:0007669"/>
    <property type="project" value="UniProtKB-KW"/>
</dbReference>
<dbReference type="Gene3D" id="2.40.10.10">
    <property type="entry name" value="Trypsin-like serine proteases"/>
    <property type="match status" value="1"/>
</dbReference>
<evidence type="ECO:0000256" key="2">
    <source>
        <dbReference type="ARBA" id="ARBA00022801"/>
    </source>
</evidence>
<dbReference type="Ensembl" id="ENSOANT00000029952.2">
    <property type="protein sequence ID" value="ENSOANP00000026149.2"/>
    <property type="gene ID" value="ENSOANG00000020562.3"/>
</dbReference>
<protein>
    <recommendedName>
        <fullName evidence="12">Ovochymase 2 (gene/pseudogene)</fullName>
    </recommendedName>
</protein>
<comment type="caution">
    <text evidence="5">Lacks conserved residue(s) required for the propagation of feature annotation.</text>
</comment>
<evidence type="ECO:0000256" key="5">
    <source>
        <dbReference type="PROSITE-ProRule" id="PRU00059"/>
    </source>
</evidence>
<dbReference type="PROSITE" id="PS00135">
    <property type="entry name" value="TRYPSIN_SER"/>
    <property type="match status" value="1"/>
</dbReference>
<dbReference type="Proteomes" id="UP000002279">
    <property type="component" value="Chromosome 3"/>
</dbReference>
<dbReference type="GeneTree" id="ENSGT00940000157791"/>
<reference evidence="10 11" key="1">
    <citation type="journal article" date="2008" name="Nature">
        <title>Genome analysis of the platypus reveals unique signatures of evolution.</title>
        <authorList>
            <person name="Warren W.C."/>
            <person name="Hillier L.W."/>
            <person name="Marshall Graves J.A."/>
            <person name="Birney E."/>
            <person name="Ponting C.P."/>
            <person name="Grutzner F."/>
            <person name="Belov K."/>
            <person name="Miller W."/>
            <person name="Clarke L."/>
            <person name="Chinwalla A.T."/>
            <person name="Yang S.P."/>
            <person name="Heger A."/>
            <person name="Locke D.P."/>
            <person name="Miethke P."/>
            <person name="Waters P.D."/>
            <person name="Veyrunes F."/>
            <person name="Fulton L."/>
            <person name="Fulton B."/>
            <person name="Graves T."/>
            <person name="Wallis J."/>
            <person name="Puente X.S."/>
            <person name="Lopez-Otin C."/>
            <person name="Ordonez G.R."/>
            <person name="Eichler E.E."/>
            <person name="Chen L."/>
            <person name="Cheng Z."/>
            <person name="Deakin J.E."/>
            <person name="Alsop A."/>
            <person name="Thompson K."/>
            <person name="Kirby P."/>
            <person name="Papenfuss A.T."/>
            <person name="Wakefield M.J."/>
            <person name="Olender T."/>
            <person name="Lancet D."/>
            <person name="Huttley G.A."/>
            <person name="Smit A.F."/>
            <person name="Pask A."/>
            <person name="Temple-Smith P."/>
            <person name="Batzer M.A."/>
            <person name="Walker J.A."/>
            <person name="Konkel M.K."/>
            <person name="Harris R.S."/>
            <person name="Whittington C.M."/>
            <person name="Wong E.S."/>
            <person name="Gemmell N.J."/>
            <person name="Buschiazzo E."/>
            <person name="Vargas Jentzsch I.M."/>
            <person name="Merkel A."/>
            <person name="Schmitz J."/>
            <person name="Zemann A."/>
            <person name="Churakov G."/>
            <person name="Kriegs J.O."/>
            <person name="Brosius J."/>
            <person name="Murchison E.P."/>
            <person name="Sachidanandam R."/>
            <person name="Smith C."/>
            <person name="Hannon G.J."/>
            <person name="Tsend-Ayush E."/>
            <person name="McMillan D."/>
            <person name="Attenborough R."/>
            <person name="Rens W."/>
            <person name="Ferguson-Smith M."/>
            <person name="Lefevre C.M."/>
            <person name="Sharp J.A."/>
            <person name="Nicholas K.R."/>
            <person name="Ray D.A."/>
            <person name="Kube M."/>
            <person name="Reinhardt R."/>
            <person name="Pringle T.H."/>
            <person name="Taylor J."/>
            <person name="Jones R.C."/>
            <person name="Nixon B."/>
            <person name="Dacheux J.L."/>
            <person name="Niwa H."/>
            <person name="Sekita Y."/>
            <person name="Huang X."/>
            <person name="Stark A."/>
            <person name="Kheradpour P."/>
            <person name="Kellis M."/>
            <person name="Flicek P."/>
            <person name="Chen Y."/>
            <person name="Webber C."/>
            <person name="Hardison R."/>
            <person name="Nelson J."/>
            <person name="Hallsworth-Pepin K."/>
            <person name="Delehaunty K."/>
            <person name="Markovic C."/>
            <person name="Minx P."/>
            <person name="Feng Y."/>
            <person name="Kremitzki C."/>
            <person name="Mitreva M."/>
            <person name="Glasscock J."/>
            <person name="Wylie T."/>
            <person name="Wohldmann P."/>
            <person name="Thiru P."/>
            <person name="Nhan M.N."/>
            <person name="Pohl C.S."/>
            <person name="Smith S.M."/>
            <person name="Hou S."/>
            <person name="Nefedov M."/>
            <person name="de Jong P.J."/>
            <person name="Renfree M.B."/>
            <person name="Mardis E.R."/>
            <person name="Wilson R.K."/>
        </authorList>
    </citation>
    <scope>NUCLEOTIDE SEQUENCE [LARGE SCALE GENOMIC DNA]</scope>
    <source>
        <strain evidence="10 11">Glennie</strain>
    </source>
</reference>
<feature type="disulfide bond" evidence="5">
    <location>
        <begin position="404"/>
        <end position="431"/>
    </location>
</feature>
<dbReference type="InterPro" id="IPR035914">
    <property type="entry name" value="Sperma_CUB_dom_sf"/>
</dbReference>
<evidence type="ECO:0008006" key="12">
    <source>
        <dbReference type="Google" id="ProtNLM"/>
    </source>
</evidence>
<dbReference type="Bgee" id="ENSOANG00000020562">
    <property type="expression patterns" value="Expressed in endometrium and 1 other cell type or tissue"/>
</dbReference>
<dbReference type="Pfam" id="PF00089">
    <property type="entry name" value="Trypsin"/>
    <property type="match status" value="1"/>
</dbReference>
<dbReference type="GO" id="GO:0008236">
    <property type="term" value="F:serine-type peptidase activity"/>
    <property type="evidence" value="ECO:0000318"/>
    <property type="project" value="GO_Central"/>
</dbReference>
<evidence type="ECO:0000256" key="3">
    <source>
        <dbReference type="ARBA" id="ARBA00022825"/>
    </source>
</evidence>
<keyword evidence="2 6" id="KW-0378">Hydrolase</keyword>
<feature type="domain" description="CUB" evidence="8">
    <location>
        <begin position="404"/>
        <end position="516"/>
    </location>
</feature>
<dbReference type="InterPro" id="IPR001314">
    <property type="entry name" value="Peptidase_S1A"/>
</dbReference>
<dbReference type="InterPro" id="IPR000859">
    <property type="entry name" value="CUB_dom"/>
</dbReference>
<dbReference type="SUPFAM" id="SSF49854">
    <property type="entry name" value="Spermadhesin, CUB domain"/>
    <property type="match status" value="2"/>
</dbReference>
<evidence type="ECO:0000256" key="1">
    <source>
        <dbReference type="ARBA" id="ARBA00022670"/>
    </source>
</evidence>
<evidence type="ECO:0000259" key="8">
    <source>
        <dbReference type="PROSITE" id="PS01180"/>
    </source>
</evidence>
<evidence type="ECO:0000256" key="7">
    <source>
        <dbReference type="SAM" id="MobiDB-lite"/>
    </source>
</evidence>
<dbReference type="InterPro" id="IPR033116">
    <property type="entry name" value="TRYPSIN_SER"/>
</dbReference>
<feature type="compositionally biased region" description="Basic and acidic residues" evidence="7">
    <location>
        <begin position="580"/>
        <end position="590"/>
    </location>
</feature>
<evidence type="ECO:0000259" key="9">
    <source>
        <dbReference type="PROSITE" id="PS50240"/>
    </source>
</evidence>
<dbReference type="PROSITE" id="PS01180">
    <property type="entry name" value="CUB"/>
    <property type="match status" value="2"/>
</dbReference>
<evidence type="ECO:0000313" key="10">
    <source>
        <dbReference type="Ensembl" id="ENSOANP00000026149.2"/>
    </source>
</evidence>
<feature type="region of interest" description="Disordered" evidence="7">
    <location>
        <begin position="569"/>
        <end position="590"/>
    </location>
</feature>
<dbReference type="PROSITE" id="PS50240">
    <property type="entry name" value="TRYPSIN_DOM"/>
    <property type="match status" value="1"/>
</dbReference>
<sequence>NPDSPWSLCGQSAAGRREQSGLSLLSRIVGGSQVERGTHPWQVSLKRGQMHFCGGTIISAQWVVTAAHCVMDRYLRTYLNVTAGEYDLSLAEPGEQTLAVNSIVKHPKFNPKTPMNYDIALLKLDGNLRFGPVVWPVCLPEPGETFAPGTLCTTTGWGRLSENGVLPHRLHQVNLPILHQRDCGAALLTLKKPVSRDTVLCAGFPDGGKDACQGDSGGSLLCKSRPGAWTLAGVTSWGMGCARPWRNNLRKSSSLRGSPGLFTDTSKVLSWIHQSISSGNGTQAFCSSPTPLCIALTCSLCSSPLPAPQLCVWTVRVPSGKHILLSFSHMDTEFEEFCRHDSLSVLAPGDRFVGKFCGTVPPRPILIGSSSVRLKFVSDSTDSGTGFSLTYKAVEPSHFLGSGCGPLTVLLEEGTLRSERSPGASKRSADCRWIIHAPEDHVVKLEFQSLEVEESESCSLGSLAVYDDTVGEEEIARLCGFVVPAPVISSSSVMLVILTYGGNQGFGRFRATVSFIRNTWKGLYSSASFFLWCLFSAYYVPGTKCWGRYKIINLDAVHVPRGVHSLNPHFPDEVTEDERSDLPRGHTTDV</sequence>
<dbReference type="InterPro" id="IPR001254">
    <property type="entry name" value="Trypsin_dom"/>
</dbReference>
<dbReference type="InParanoid" id="F7ELF3"/>
<dbReference type="OMA" id="ENDSYCR"/>
<dbReference type="SMART" id="SM00042">
    <property type="entry name" value="CUB"/>
    <property type="match status" value="2"/>
</dbReference>
<organism evidence="10 11">
    <name type="scientific">Ornithorhynchus anatinus</name>
    <name type="common">Duckbill platypus</name>
    <dbReference type="NCBI Taxonomy" id="9258"/>
    <lineage>
        <taxon>Eukaryota</taxon>
        <taxon>Metazoa</taxon>
        <taxon>Chordata</taxon>
        <taxon>Craniata</taxon>
        <taxon>Vertebrata</taxon>
        <taxon>Euteleostomi</taxon>
        <taxon>Mammalia</taxon>
        <taxon>Monotremata</taxon>
        <taxon>Ornithorhynchidae</taxon>
        <taxon>Ornithorhynchus</taxon>
    </lineage>
</organism>
<evidence type="ECO:0000313" key="11">
    <source>
        <dbReference type="Proteomes" id="UP000002279"/>
    </source>
</evidence>
<dbReference type="AlphaFoldDB" id="F7ELF3"/>
<dbReference type="STRING" id="9258.ENSOANP00000026149"/>
<feature type="domain" description="Peptidase S1" evidence="9">
    <location>
        <begin position="28"/>
        <end position="277"/>
    </location>
</feature>
<evidence type="ECO:0000256" key="4">
    <source>
        <dbReference type="ARBA" id="ARBA00023157"/>
    </source>
</evidence>
<dbReference type="PROSITE" id="PS00134">
    <property type="entry name" value="TRYPSIN_HIS"/>
    <property type="match status" value="1"/>
</dbReference>
<dbReference type="InterPro" id="IPR018114">
    <property type="entry name" value="TRYPSIN_HIS"/>
</dbReference>
<dbReference type="CDD" id="cd00190">
    <property type="entry name" value="Tryp_SPc"/>
    <property type="match status" value="1"/>
</dbReference>
<dbReference type="HOGENOM" id="CLU_006842_0_4_1"/>
<keyword evidence="3 6" id="KW-0720">Serine protease</keyword>
<dbReference type="CDD" id="cd00041">
    <property type="entry name" value="CUB"/>
    <property type="match status" value="2"/>
</dbReference>
<keyword evidence="1 6" id="KW-0645">Protease</keyword>
<dbReference type="MEROPS" id="S01.320"/>
<dbReference type="Gene3D" id="2.60.120.290">
    <property type="entry name" value="Spermadhesin, CUB domain"/>
    <property type="match status" value="2"/>
</dbReference>
<accession>F7ELF3</accession>
<dbReference type="InterPro" id="IPR009003">
    <property type="entry name" value="Peptidase_S1_PA"/>
</dbReference>
<dbReference type="PRINTS" id="PR00722">
    <property type="entry name" value="CHYMOTRYPSIN"/>
</dbReference>